<dbReference type="PANTHER" id="PTHR37173">
    <property type="entry name" value="HYDROXYPROLINE-RICH GLYCOPROTEIN FAMILY PROTEIN"/>
    <property type="match status" value="1"/>
</dbReference>
<evidence type="ECO:0000313" key="2">
    <source>
        <dbReference type="EMBL" id="WOL09382.1"/>
    </source>
</evidence>
<feature type="region of interest" description="Disordered" evidence="1">
    <location>
        <begin position="1"/>
        <end position="86"/>
    </location>
</feature>
<sequence>MATPPTSSAPSPVTAPDLPPSSSPAHPLPLTFASPSLRPAPLFSPQTLLGKPLNPPPPPPPQGFLYHHHHRAFPPRPSARPPPCAADQAVAVPSTAAGYIRNATPSAVVTFATVNQARPYLYGPADQMVHVPIHHVARPPPAQQPTAPLVAPRATIPATCPPKTAQVCAQPKVTSLPSLSSTPENKRERNRSREDDVMVIYGRKVRVLDGCSPSLYSLCRSWVRNGQPHEIQSHFGDAEKLLPRPLPASMIDSQATQLHENDIETEDAREEEPVGSVEELSVHDLLQRHVKHAKSVRARLRKERLRRIERCKQRLALLLPPPSELGRNETAP</sequence>
<organism evidence="2 3">
    <name type="scientific">Canna indica</name>
    <name type="common">Indian-shot</name>
    <dbReference type="NCBI Taxonomy" id="4628"/>
    <lineage>
        <taxon>Eukaryota</taxon>
        <taxon>Viridiplantae</taxon>
        <taxon>Streptophyta</taxon>
        <taxon>Embryophyta</taxon>
        <taxon>Tracheophyta</taxon>
        <taxon>Spermatophyta</taxon>
        <taxon>Magnoliopsida</taxon>
        <taxon>Liliopsida</taxon>
        <taxon>Zingiberales</taxon>
        <taxon>Cannaceae</taxon>
        <taxon>Canna</taxon>
    </lineage>
</organism>
<feature type="region of interest" description="Disordered" evidence="1">
    <location>
        <begin position="172"/>
        <end position="193"/>
    </location>
</feature>
<accession>A0AAQ3KK07</accession>
<evidence type="ECO:0000256" key="1">
    <source>
        <dbReference type="SAM" id="MobiDB-lite"/>
    </source>
</evidence>
<dbReference type="PANTHER" id="PTHR37173:SF1">
    <property type="entry name" value="PROLINE-RICH FAMILY PROTEIN"/>
    <property type="match status" value="1"/>
</dbReference>
<reference evidence="2 3" key="1">
    <citation type="submission" date="2023-10" db="EMBL/GenBank/DDBJ databases">
        <title>Chromosome-scale genome assembly provides insights into flower coloration mechanisms of Canna indica.</title>
        <authorList>
            <person name="Li C."/>
        </authorList>
    </citation>
    <scope>NUCLEOTIDE SEQUENCE [LARGE SCALE GENOMIC DNA]</scope>
    <source>
        <tissue evidence="2">Flower</tissue>
    </source>
</reference>
<keyword evidence="3" id="KW-1185">Reference proteome</keyword>
<feature type="compositionally biased region" description="Polar residues" evidence="1">
    <location>
        <begin position="172"/>
        <end position="183"/>
    </location>
</feature>
<dbReference type="EMBL" id="CP136894">
    <property type="protein sequence ID" value="WOL09382.1"/>
    <property type="molecule type" value="Genomic_DNA"/>
</dbReference>
<evidence type="ECO:0000313" key="3">
    <source>
        <dbReference type="Proteomes" id="UP001327560"/>
    </source>
</evidence>
<feature type="compositionally biased region" description="Low complexity" evidence="1">
    <location>
        <begin position="1"/>
        <end position="16"/>
    </location>
</feature>
<proteinExistence type="predicted"/>
<protein>
    <submittedName>
        <fullName evidence="2">Uncharacterized protein</fullName>
    </submittedName>
</protein>
<feature type="compositionally biased region" description="Basic and acidic residues" evidence="1">
    <location>
        <begin position="184"/>
        <end position="193"/>
    </location>
</feature>
<name>A0AAQ3KK07_9LILI</name>
<gene>
    <name evidence="2" type="ORF">Cni_G18135</name>
</gene>
<dbReference type="AlphaFoldDB" id="A0AAQ3KK07"/>
<dbReference type="Proteomes" id="UP001327560">
    <property type="component" value="Chromosome 5"/>
</dbReference>
<feature type="compositionally biased region" description="Pro residues" evidence="1">
    <location>
        <begin position="74"/>
        <end position="84"/>
    </location>
</feature>
<feature type="compositionally biased region" description="Pro residues" evidence="1">
    <location>
        <begin position="53"/>
        <end position="62"/>
    </location>
</feature>